<evidence type="ECO:0000256" key="9">
    <source>
        <dbReference type="ARBA" id="ARBA00022741"/>
    </source>
</evidence>
<dbReference type="AlphaFoldDB" id="A0A1Y1ILG6"/>
<dbReference type="NCBIfam" id="TIGR01436">
    <property type="entry name" value="glu_cys_lig_pln"/>
    <property type="match status" value="1"/>
</dbReference>
<dbReference type="SUPFAM" id="SSF55931">
    <property type="entry name" value="Glutamine synthetase/guanido kinase"/>
    <property type="match status" value="1"/>
</dbReference>
<dbReference type="GO" id="GO:0005524">
    <property type="term" value="F:ATP binding"/>
    <property type="evidence" value="ECO:0007669"/>
    <property type="project" value="UniProtKB-UniRule"/>
</dbReference>
<keyword evidence="6 13" id="KW-0436">Ligase</keyword>
<accession>A0A1Y1ILG6</accession>
<evidence type="ECO:0000256" key="10">
    <source>
        <dbReference type="ARBA" id="ARBA00022840"/>
    </source>
</evidence>
<dbReference type="OMA" id="WADHLTT"/>
<dbReference type="PIRSF" id="PIRSF017901">
    <property type="entry name" value="GCL"/>
    <property type="match status" value="1"/>
</dbReference>
<keyword evidence="9 13" id="KW-0547">Nucleotide-binding</keyword>
<proteinExistence type="inferred from homology"/>
<comment type="similarity">
    <text evidence="3 13">Belongs to the carboxylate-amine ligase family. Glutamate--cysteine ligase type 2 subfamily.</text>
</comment>
<sequence length="459" mass="52642">MHRRGKGTIVAAGPPTEEVVTDTKMLTKADLVEYMKKGCKPKENWRIGTEHEKFGFKFEDKRRLNYEEIHQLLEALADRFGWERVFENNKLIALKQSGQSITLEPGGQFELSGAPLSTLHQTCGEVNSHLYQVKTVCEEMGAGFLGLGFDPKWSIEDIPIMPKGRYKLMKEYMPRVGSHGRDMMFRTCTVQVNLDFDTERDMINKMRVGLALQPIATALFANSPFTEGKPNGYLSFRSQIWKDVDPHRTGMLPFVFDDDFGFEKYVDYALNVAMYFVYRKKGYVDALGLDFKDFMAGKLSALPGEYPTINDWENHLTTIFPEVRLKRYIEMRGADNGCVDLILGQSAMWVGLLYDEESLQGCLDLISDWTTGEMQMLRDKVPVTGLRTPFRDGMVRHVAQDVLKLAREGLERRGFNEAEFLKGLEDIARKGVTSADVLLDKYHNEWDEDVDRVYDEFLY</sequence>
<keyword evidence="7" id="KW-0934">Plastid</keyword>
<evidence type="ECO:0000256" key="3">
    <source>
        <dbReference type="ARBA" id="ARBA00010253"/>
    </source>
</evidence>
<keyword evidence="5 13" id="KW-0150">Chloroplast</keyword>
<comment type="catalytic activity">
    <reaction evidence="13">
        <text>L-cysteine + L-glutamate + ATP = gamma-L-glutamyl-L-cysteine + ADP + phosphate + H(+)</text>
        <dbReference type="Rhea" id="RHEA:13285"/>
        <dbReference type="ChEBI" id="CHEBI:15378"/>
        <dbReference type="ChEBI" id="CHEBI:29985"/>
        <dbReference type="ChEBI" id="CHEBI:30616"/>
        <dbReference type="ChEBI" id="CHEBI:35235"/>
        <dbReference type="ChEBI" id="CHEBI:43474"/>
        <dbReference type="ChEBI" id="CHEBI:58173"/>
        <dbReference type="ChEBI" id="CHEBI:456216"/>
        <dbReference type="EC" id="6.3.2.2"/>
    </reaction>
</comment>
<evidence type="ECO:0000256" key="5">
    <source>
        <dbReference type="ARBA" id="ARBA00022528"/>
    </source>
</evidence>
<dbReference type="InterPro" id="IPR035434">
    <property type="entry name" value="GCL_bact_plant"/>
</dbReference>
<keyword evidence="8" id="KW-0317">Glutathione biosynthesis</keyword>
<dbReference type="GO" id="GO:0009507">
    <property type="term" value="C:chloroplast"/>
    <property type="evidence" value="ECO:0007669"/>
    <property type="project" value="UniProtKB-SubCell"/>
</dbReference>
<evidence type="ECO:0000256" key="1">
    <source>
        <dbReference type="ARBA" id="ARBA00004229"/>
    </source>
</evidence>
<evidence type="ECO:0000256" key="6">
    <source>
        <dbReference type="ARBA" id="ARBA00022598"/>
    </source>
</evidence>
<dbReference type="InterPro" id="IPR006336">
    <property type="entry name" value="GCS2"/>
</dbReference>
<evidence type="ECO:0000256" key="8">
    <source>
        <dbReference type="ARBA" id="ARBA00022684"/>
    </source>
</evidence>
<comment type="subcellular location">
    <subcellularLocation>
        <location evidence="1 13">Plastid</location>
        <location evidence="1 13">Chloroplast</location>
    </subcellularLocation>
</comment>
<evidence type="ECO:0000256" key="11">
    <source>
        <dbReference type="ARBA" id="ARBA00022946"/>
    </source>
</evidence>
<dbReference type="Gene3D" id="3.30.590.20">
    <property type="match status" value="1"/>
</dbReference>
<dbReference type="PANTHER" id="PTHR34378">
    <property type="entry name" value="GLUTAMATE--CYSTEINE LIGASE, CHLOROPLASTIC"/>
    <property type="match status" value="1"/>
</dbReference>
<dbReference type="OrthoDB" id="2012853at2759"/>
<dbReference type="GO" id="GO:0006750">
    <property type="term" value="P:glutathione biosynthetic process"/>
    <property type="evidence" value="ECO:0007669"/>
    <property type="project" value="UniProtKB-UniRule"/>
</dbReference>
<gene>
    <name evidence="14" type="ORF">KFL_004730060</name>
</gene>
<name>A0A1Y1ILG6_KLENI</name>
<comment type="pathway">
    <text evidence="2">Sulfur metabolism; glutathione biosynthesis; glutathione from L-cysteine and L-glutamate: step 1/2.</text>
</comment>
<dbReference type="GO" id="GO:0004357">
    <property type="term" value="F:glutamate-cysteine ligase activity"/>
    <property type="evidence" value="ECO:0007669"/>
    <property type="project" value="UniProtKB-UniRule"/>
</dbReference>
<evidence type="ECO:0000256" key="13">
    <source>
        <dbReference type="PIRNR" id="PIRNR017901"/>
    </source>
</evidence>
<dbReference type="Pfam" id="PF04107">
    <property type="entry name" value="GCS2"/>
    <property type="match status" value="1"/>
</dbReference>
<evidence type="ECO:0000256" key="2">
    <source>
        <dbReference type="ARBA" id="ARBA00005006"/>
    </source>
</evidence>
<evidence type="ECO:0000256" key="7">
    <source>
        <dbReference type="ARBA" id="ARBA00022640"/>
    </source>
</evidence>
<reference evidence="14 15" key="1">
    <citation type="journal article" date="2014" name="Nat. Commun.">
        <title>Klebsormidium flaccidum genome reveals primary factors for plant terrestrial adaptation.</title>
        <authorList>
            <person name="Hori K."/>
            <person name="Maruyama F."/>
            <person name="Fujisawa T."/>
            <person name="Togashi T."/>
            <person name="Yamamoto N."/>
            <person name="Seo M."/>
            <person name="Sato S."/>
            <person name="Yamada T."/>
            <person name="Mori H."/>
            <person name="Tajima N."/>
            <person name="Moriyama T."/>
            <person name="Ikeuchi M."/>
            <person name="Watanabe M."/>
            <person name="Wada H."/>
            <person name="Kobayashi K."/>
            <person name="Saito M."/>
            <person name="Masuda T."/>
            <person name="Sasaki-Sekimoto Y."/>
            <person name="Mashiguchi K."/>
            <person name="Awai K."/>
            <person name="Shimojima M."/>
            <person name="Masuda S."/>
            <person name="Iwai M."/>
            <person name="Nobusawa T."/>
            <person name="Narise T."/>
            <person name="Kondo S."/>
            <person name="Saito H."/>
            <person name="Sato R."/>
            <person name="Murakawa M."/>
            <person name="Ihara Y."/>
            <person name="Oshima-Yamada Y."/>
            <person name="Ohtaka K."/>
            <person name="Satoh M."/>
            <person name="Sonobe K."/>
            <person name="Ishii M."/>
            <person name="Ohtani R."/>
            <person name="Kanamori-Sato M."/>
            <person name="Honoki R."/>
            <person name="Miyazaki D."/>
            <person name="Mochizuki H."/>
            <person name="Umetsu J."/>
            <person name="Higashi K."/>
            <person name="Shibata D."/>
            <person name="Kamiya Y."/>
            <person name="Sato N."/>
            <person name="Nakamura Y."/>
            <person name="Tabata S."/>
            <person name="Ida S."/>
            <person name="Kurokawa K."/>
            <person name="Ohta H."/>
        </authorList>
    </citation>
    <scope>NUCLEOTIDE SEQUENCE [LARGE SCALE GENOMIC DNA]</scope>
    <source>
        <strain evidence="14 15">NIES-2285</strain>
    </source>
</reference>
<evidence type="ECO:0000313" key="14">
    <source>
        <dbReference type="EMBL" id="GAQ88958.1"/>
    </source>
</evidence>
<dbReference type="UniPathway" id="UPA00142">
    <property type="reaction ID" value="UER00209"/>
</dbReference>
<keyword evidence="10 13" id="KW-0067">ATP-binding</keyword>
<protein>
    <recommendedName>
        <fullName evidence="13">Glutamate--cysteine ligase</fullName>
        <ecNumber evidence="13">6.3.2.2</ecNumber>
    </recommendedName>
</protein>
<evidence type="ECO:0000256" key="4">
    <source>
        <dbReference type="ARBA" id="ARBA00011153"/>
    </source>
</evidence>
<keyword evidence="12" id="KW-1015">Disulfide bond</keyword>
<organism evidence="14 15">
    <name type="scientific">Klebsormidium nitens</name>
    <name type="common">Green alga</name>
    <name type="synonym">Ulothrix nitens</name>
    <dbReference type="NCBI Taxonomy" id="105231"/>
    <lineage>
        <taxon>Eukaryota</taxon>
        <taxon>Viridiplantae</taxon>
        <taxon>Streptophyta</taxon>
        <taxon>Klebsormidiophyceae</taxon>
        <taxon>Klebsormidiales</taxon>
        <taxon>Klebsormidiaceae</taxon>
        <taxon>Klebsormidium</taxon>
    </lineage>
</organism>
<keyword evidence="11" id="KW-0809">Transit peptide</keyword>
<dbReference type="InterPro" id="IPR011556">
    <property type="entry name" value="Glut_cys_lig_pln_type"/>
</dbReference>
<dbReference type="Proteomes" id="UP000054558">
    <property type="component" value="Unassembled WGS sequence"/>
</dbReference>
<dbReference type="EC" id="6.3.2.2" evidence="13"/>
<comment type="subunit">
    <text evidence="4">Homodimer or monomer when oxidized or reduced, respectively.</text>
</comment>
<dbReference type="EMBL" id="DF237422">
    <property type="protein sequence ID" value="GAQ88958.1"/>
    <property type="molecule type" value="Genomic_DNA"/>
</dbReference>
<evidence type="ECO:0000313" key="15">
    <source>
        <dbReference type="Proteomes" id="UP000054558"/>
    </source>
</evidence>
<keyword evidence="15" id="KW-1185">Reference proteome</keyword>
<dbReference type="PANTHER" id="PTHR34378:SF1">
    <property type="entry name" value="GLUTAMATE--CYSTEINE LIGASE, CHLOROPLASTIC"/>
    <property type="match status" value="1"/>
</dbReference>
<evidence type="ECO:0000256" key="12">
    <source>
        <dbReference type="ARBA" id="ARBA00023157"/>
    </source>
</evidence>
<dbReference type="InterPro" id="IPR014746">
    <property type="entry name" value="Gln_synth/guanido_kin_cat_dom"/>
</dbReference>
<dbReference type="STRING" id="105231.A0A1Y1ILG6"/>